<dbReference type="InterPro" id="IPR036259">
    <property type="entry name" value="MFS_trans_sf"/>
</dbReference>
<dbReference type="SUPFAM" id="SSF55856">
    <property type="entry name" value="Cytochrome b5-like heme/steroid binding domain"/>
    <property type="match status" value="1"/>
</dbReference>
<dbReference type="Proteomes" id="UP000001520">
    <property type="component" value="Chromosome"/>
</dbReference>
<protein>
    <recommendedName>
        <fullName evidence="2">Cytochrome b5 heme-binding domain-containing protein</fullName>
    </recommendedName>
</protein>
<dbReference type="SMART" id="SM01117">
    <property type="entry name" value="Cyt-b5"/>
    <property type="match status" value="1"/>
</dbReference>
<feature type="transmembrane region" description="Helical" evidence="1">
    <location>
        <begin position="102"/>
        <end position="122"/>
    </location>
</feature>
<dbReference type="InterPro" id="IPR001199">
    <property type="entry name" value="Cyt_B5-like_heme/steroid-bd"/>
</dbReference>
<organism evidence="3 4">
    <name type="scientific">Deferribacter desulfuricans (strain DSM 14783 / JCM 11476 / NBRC 101012 / SSM1)</name>
    <dbReference type="NCBI Taxonomy" id="639282"/>
    <lineage>
        <taxon>Bacteria</taxon>
        <taxon>Pseudomonadati</taxon>
        <taxon>Deferribacterota</taxon>
        <taxon>Deferribacteres</taxon>
        <taxon>Deferribacterales</taxon>
        <taxon>Deferribacteraceae</taxon>
        <taxon>Deferribacter</taxon>
    </lineage>
</organism>
<dbReference type="OrthoDB" id="9785263at2"/>
<dbReference type="EMBL" id="AP011529">
    <property type="protein sequence ID" value="BAI80327.1"/>
    <property type="molecule type" value="Genomic_DNA"/>
</dbReference>
<dbReference type="eggNOG" id="COG4244">
    <property type="taxonomic scope" value="Bacteria"/>
</dbReference>
<dbReference type="InterPro" id="IPR036400">
    <property type="entry name" value="Cyt_B5-like_heme/steroid_sf"/>
</dbReference>
<gene>
    <name evidence="3" type="ordered locus">DEFDS_0851</name>
</gene>
<evidence type="ECO:0000313" key="3">
    <source>
        <dbReference type="EMBL" id="BAI80327.1"/>
    </source>
</evidence>
<dbReference type="HOGENOM" id="CLU_1203237_0_0_0"/>
<evidence type="ECO:0000313" key="4">
    <source>
        <dbReference type="Proteomes" id="UP000001520"/>
    </source>
</evidence>
<sequence length="228" mass="26295">MKREDVKKFDGKDGKRAYIIFKNKIYDVTNSKLWKNGTHMSRHQAGEDLTNFISMAPHGEDVLQRDNIKFVDNLEDDTTTINDDKKDKLRVLYSKLHPHPILIHYPMGIFYFGALMQLLYIITNNENFGKSAFYALIVATLSIFPAVFSGILSWWINYDLTLTKIFKNKITFSIILILLSLIVISLKIMSNNNPQSTIYNILYSVGYFIIIPTVTFIAYNGGKITWPH</sequence>
<dbReference type="Gene3D" id="3.10.120.10">
    <property type="entry name" value="Cytochrome b5-like heme/steroid binding domain"/>
    <property type="match status" value="1"/>
</dbReference>
<proteinExistence type="predicted"/>
<keyword evidence="1" id="KW-0812">Transmembrane</keyword>
<keyword evidence="1" id="KW-0472">Membrane</keyword>
<feature type="transmembrane region" description="Helical" evidence="1">
    <location>
        <begin position="170"/>
        <end position="189"/>
    </location>
</feature>
<dbReference type="KEGG" id="ddf:DEFDS_0851"/>
<accession>D3PCK4</accession>
<dbReference type="RefSeq" id="WP_013007575.1">
    <property type="nucleotide sequence ID" value="NC_013939.1"/>
</dbReference>
<evidence type="ECO:0000256" key="1">
    <source>
        <dbReference type="SAM" id="Phobius"/>
    </source>
</evidence>
<dbReference type="eggNOG" id="COG4892">
    <property type="taxonomic scope" value="Bacteria"/>
</dbReference>
<dbReference type="Pfam" id="PF09990">
    <property type="entry name" value="DUF2231"/>
    <property type="match status" value="1"/>
</dbReference>
<feature type="transmembrane region" description="Helical" evidence="1">
    <location>
        <begin position="134"/>
        <end position="158"/>
    </location>
</feature>
<dbReference type="AlphaFoldDB" id="D3PCK4"/>
<dbReference type="Pfam" id="PF00173">
    <property type="entry name" value="Cyt-b5"/>
    <property type="match status" value="1"/>
</dbReference>
<dbReference type="InterPro" id="IPR019251">
    <property type="entry name" value="DUF2231_TM"/>
</dbReference>
<dbReference type="STRING" id="639282.DEFDS_0851"/>
<reference evidence="3 4" key="1">
    <citation type="journal article" date="2010" name="DNA Res.">
        <title>Bacterial lifestyle in a deep-sea hydrothermal vent chimney revealed by the genome sequence of the thermophilic bacterium Deferribacter desulfuricans SSM1.</title>
        <authorList>
            <person name="Takaki Y."/>
            <person name="Shimamura S."/>
            <person name="Nakagawa S."/>
            <person name="Fukuhara Y."/>
            <person name="Horikawa H."/>
            <person name="Ankai A."/>
            <person name="Harada T."/>
            <person name="Hosoyama A."/>
            <person name="Oguchi A."/>
            <person name="Fukui S."/>
            <person name="Fujita N."/>
            <person name="Takami H."/>
            <person name="Takai K."/>
        </authorList>
    </citation>
    <scope>NUCLEOTIDE SEQUENCE [LARGE SCALE GENOMIC DNA]</scope>
    <source>
        <strain evidence="4">DSM 14783 / JCM 11476 / NBRC 101012 / SSM1</strain>
    </source>
</reference>
<dbReference type="SUPFAM" id="SSF103473">
    <property type="entry name" value="MFS general substrate transporter"/>
    <property type="match status" value="1"/>
</dbReference>
<evidence type="ECO:0000259" key="2">
    <source>
        <dbReference type="SMART" id="SM01117"/>
    </source>
</evidence>
<keyword evidence="4" id="KW-1185">Reference proteome</keyword>
<feature type="domain" description="Cytochrome b5 heme-binding" evidence="2">
    <location>
        <begin position="1"/>
        <end position="100"/>
    </location>
</feature>
<feature type="transmembrane region" description="Helical" evidence="1">
    <location>
        <begin position="201"/>
        <end position="219"/>
    </location>
</feature>
<keyword evidence="1" id="KW-1133">Transmembrane helix</keyword>
<name>D3PCK4_DEFDS</name>